<evidence type="ECO:0000313" key="1">
    <source>
        <dbReference type="EMBL" id="MPN27196.1"/>
    </source>
</evidence>
<organism evidence="1">
    <name type="scientific">bioreactor metagenome</name>
    <dbReference type="NCBI Taxonomy" id="1076179"/>
    <lineage>
        <taxon>unclassified sequences</taxon>
        <taxon>metagenomes</taxon>
        <taxon>ecological metagenomes</taxon>
    </lineage>
</organism>
<reference evidence="1" key="1">
    <citation type="submission" date="2019-08" db="EMBL/GenBank/DDBJ databases">
        <authorList>
            <person name="Kucharzyk K."/>
            <person name="Murdoch R.W."/>
            <person name="Higgins S."/>
            <person name="Loffler F."/>
        </authorList>
    </citation>
    <scope>NUCLEOTIDE SEQUENCE</scope>
</reference>
<protein>
    <submittedName>
        <fullName evidence="1">Uncharacterized protein</fullName>
    </submittedName>
</protein>
<dbReference type="AlphaFoldDB" id="A0A645GLV0"/>
<dbReference type="Gene3D" id="3.40.1080.10">
    <property type="entry name" value="Glutaconate Coenzyme A-transferase"/>
    <property type="match status" value="1"/>
</dbReference>
<name>A0A645GLV0_9ZZZZ</name>
<gene>
    <name evidence="1" type="ORF">SDC9_174623</name>
</gene>
<sequence>MVAGLLSTDLAVFRFMGGKLTFTELMARTTLEEIRSKTSTKFNEDLA</sequence>
<comment type="caution">
    <text evidence="1">The sequence shown here is derived from an EMBL/GenBank/DDBJ whole genome shotgun (WGS) entry which is preliminary data.</text>
</comment>
<dbReference type="EMBL" id="VSSQ01076996">
    <property type="protein sequence ID" value="MPN27196.1"/>
    <property type="molecule type" value="Genomic_DNA"/>
</dbReference>
<accession>A0A645GLV0</accession>
<proteinExistence type="predicted"/>